<comment type="caution">
    <text evidence="1">The sequence shown here is derived from an EMBL/GenBank/DDBJ whole genome shotgun (WGS) entry which is preliminary data.</text>
</comment>
<dbReference type="EMBL" id="JAATEM010000003">
    <property type="protein sequence ID" value="NJP49215.1"/>
    <property type="molecule type" value="Genomic_DNA"/>
</dbReference>
<sequence length="173" mass="19117">MGTILKGLRRIPWGDFQVPRGSAKDIPTLLAKVAYGDRETGEEALVYLTCLVCELDFVISEATAPTVPFLLDLAATPQVVCRAEVLELLLNIYSSHIWSRSAADAGPKYRHNYARKVQWEKDAHQAVLAGRPVIKKLVGNPDPKVSKTAAKLLRAFPPEYEQPPEEKGHGSTR</sequence>
<name>A0ABX1A1Y7_9ACTN</name>
<dbReference type="Proteomes" id="UP000730591">
    <property type="component" value="Unassembled WGS sequence"/>
</dbReference>
<evidence type="ECO:0000313" key="2">
    <source>
        <dbReference type="Proteomes" id="UP000730591"/>
    </source>
</evidence>
<evidence type="ECO:0000313" key="1">
    <source>
        <dbReference type="EMBL" id="NJP49215.1"/>
    </source>
</evidence>
<protein>
    <submittedName>
        <fullName evidence="1">Uncharacterized protein</fullName>
    </submittedName>
</protein>
<organism evidence="1 2">
    <name type="scientific">Streptomyces composti</name>
    <dbReference type="NCBI Taxonomy" id="2720025"/>
    <lineage>
        <taxon>Bacteria</taxon>
        <taxon>Bacillati</taxon>
        <taxon>Actinomycetota</taxon>
        <taxon>Actinomycetes</taxon>
        <taxon>Kitasatosporales</taxon>
        <taxon>Streptomycetaceae</taxon>
        <taxon>Streptomyces</taxon>
    </lineage>
</organism>
<proteinExistence type="predicted"/>
<dbReference type="RefSeq" id="WP_167991038.1">
    <property type="nucleotide sequence ID" value="NZ_JAATEM010000003.1"/>
</dbReference>
<gene>
    <name evidence="1" type="ORF">HCJ93_03775</name>
</gene>
<accession>A0ABX1A1Y7</accession>
<keyword evidence="2" id="KW-1185">Reference proteome</keyword>
<reference evidence="1 2" key="1">
    <citation type="submission" date="2020-03" db="EMBL/GenBank/DDBJ databases">
        <title>WGS of actinomycetes isolated from Thailand.</title>
        <authorList>
            <person name="Thawai C."/>
        </authorList>
    </citation>
    <scope>NUCLEOTIDE SEQUENCE [LARGE SCALE GENOMIC DNA]</scope>
    <source>
        <strain evidence="1 2">SBST2-5</strain>
    </source>
</reference>